<gene>
    <name evidence="2" type="ORF">AB205_0122930</name>
</gene>
<evidence type="ECO:0000256" key="1">
    <source>
        <dbReference type="SAM" id="MobiDB-lite"/>
    </source>
</evidence>
<organism evidence="2 3">
    <name type="scientific">Aquarana catesbeiana</name>
    <name type="common">American bullfrog</name>
    <name type="synonym">Rana catesbeiana</name>
    <dbReference type="NCBI Taxonomy" id="8400"/>
    <lineage>
        <taxon>Eukaryota</taxon>
        <taxon>Metazoa</taxon>
        <taxon>Chordata</taxon>
        <taxon>Craniata</taxon>
        <taxon>Vertebrata</taxon>
        <taxon>Euteleostomi</taxon>
        <taxon>Amphibia</taxon>
        <taxon>Batrachia</taxon>
        <taxon>Anura</taxon>
        <taxon>Neobatrachia</taxon>
        <taxon>Ranoidea</taxon>
        <taxon>Ranidae</taxon>
        <taxon>Aquarana</taxon>
    </lineage>
</organism>
<feature type="compositionally biased region" description="Polar residues" evidence="1">
    <location>
        <begin position="101"/>
        <end position="126"/>
    </location>
</feature>
<evidence type="ECO:0000313" key="3">
    <source>
        <dbReference type="Proteomes" id="UP000228934"/>
    </source>
</evidence>
<feature type="region of interest" description="Disordered" evidence="1">
    <location>
        <begin position="57"/>
        <end position="78"/>
    </location>
</feature>
<feature type="compositionally biased region" description="Low complexity" evidence="1">
    <location>
        <begin position="91"/>
        <end position="100"/>
    </location>
</feature>
<feature type="compositionally biased region" description="Polar residues" evidence="1">
    <location>
        <begin position="177"/>
        <end position="187"/>
    </location>
</feature>
<dbReference type="OrthoDB" id="9950082at2759"/>
<dbReference type="EMBL" id="KV940040">
    <property type="protein sequence ID" value="PIO27517.1"/>
    <property type="molecule type" value="Genomic_DNA"/>
</dbReference>
<protein>
    <submittedName>
        <fullName evidence="2">Uncharacterized protein</fullName>
    </submittedName>
</protein>
<reference evidence="3" key="1">
    <citation type="journal article" date="2017" name="Nat. Commun.">
        <title>The North American bullfrog draft genome provides insight into hormonal regulation of long noncoding RNA.</title>
        <authorList>
            <person name="Hammond S.A."/>
            <person name="Warren R.L."/>
            <person name="Vandervalk B.P."/>
            <person name="Kucuk E."/>
            <person name="Khan H."/>
            <person name="Gibb E.A."/>
            <person name="Pandoh P."/>
            <person name="Kirk H."/>
            <person name="Zhao Y."/>
            <person name="Jones M."/>
            <person name="Mungall A.J."/>
            <person name="Coope R."/>
            <person name="Pleasance S."/>
            <person name="Moore R.A."/>
            <person name="Holt R.A."/>
            <person name="Round J.M."/>
            <person name="Ohora S."/>
            <person name="Walle B.V."/>
            <person name="Veldhoen N."/>
            <person name="Helbing C.C."/>
            <person name="Birol I."/>
        </authorList>
    </citation>
    <scope>NUCLEOTIDE SEQUENCE [LARGE SCALE GENOMIC DNA]</scope>
</reference>
<sequence>MEYNRHRQNVVTKCLHFLPGDYGMDILSKKSYREGGDSAGRAYSETLTTSSRLVSLPPKGANTSGSKISYQVGGGGGGVEKKTLVQSSSSYVTSATSGSSKVNISTSGSRYAQSPTSTLSVSPNSTFDRKAYISSSRQAGYEGSSSGNSSPEYTRKEMASSATRGRTQSRETEIRTRLQSASPSTRWTELDDVKKLLKGGRSTSVSPSRSPTNTLPIPKKAAVETKMVTESSQSVSGSYDTAILDSALPSYMWTSTLPAGSSMGGYHNNMSGMAYGPSMMNAQSSGSVFGIPNNLAPSSPTLHSGLSSSSAVFGVQNNLAPLQAQGATLAAAPLTHSAVTSAHSGLCSLLSSVHND</sequence>
<dbReference type="Proteomes" id="UP000228934">
    <property type="component" value="Unassembled WGS sequence"/>
</dbReference>
<accession>A0A2G9RI12</accession>
<proteinExistence type="predicted"/>
<evidence type="ECO:0000313" key="2">
    <source>
        <dbReference type="EMBL" id="PIO27517.1"/>
    </source>
</evidence>
<name>A0A2G9RI12_AQUCT</name>
<dbReference type="AlphaFoldDB" id="A0A2G9RI12"/>
<keyword evidence="3" id="KW-1185">Reference proteome</keyword>
<feature type="compositionally biased region" description="Polar residues" evidence="1">
    <location>
        <begin position="133"/>
        <end position="152"/>
    </location>
</feature>
<feature type="region of interest" description="Disordered" evidence="1">
    <location>
        <begin position="91"/>
        <end position="193"/>
    </location>
</feature>